<gene>
    <name evidence="3" type="ORF">HY834_12310</name>
</gene>
<reference evidence="3" key="1">
    <citation type="submission" date="2020-07" db="EMBL/GenBank/DDBJ databases">
        <title>Huge and variable diversity of episymbiotic CPR bacteria and DPANN archaea in groundwater ecosystems.</title>
        <authorList>
            <person name="He C.Y."/>
            <person name="Keren R."/>
            <person name="Whittaker M."/>
            <person name="Farag I.F."/>
            <person name="Doudna J."/>
            <person name="Cate J.H.D."/>
            <person name="Banfield J.F."/>
        </authorList>
    </citation>
    <scope>NUCLEOTIDE SEQUENCE</scope>
    <source>
        <strain evidence="3">NC_groundwater_1586_Pr3_B-0.1um_66_15</strain>
    </source>
</reference>
<keyword evidence="2" id="KW-0732">Signal</keyword>
<dbReference type="AlphaFoldDB" id="A0A933L1I0"/>
<feature type="region of interest" description="Disordered" evidence="1">
    <location>
        <begin position="23"/>
        <end position="42"/>
    </location>
</feature>
<protein>
    <submittedName>
        <fullName evidence="3">Excalibur domain-containing protein</fullName>
    </submittedName>
</protein>
<dbReference type="EMBL" id="JACRAF010000033">
    <property type="protein sequence ID" value="MBI4922524.1"/>
    <property type="molecule type" value="Genomic_DNA"/>
</dbReference>
<name>A0A933L1I0_9HYPH</name>
<evidence type="ECO:0000313" key="4">
    <source>
        <dbReference type="Proteomes" id="UP000782610"/>
    </source>
</evidence>
<sequence>MKRIGPIAAVLVSLVLAPSPMGALAESRPAGGSDQADGSPLGPQCHPNYALVCVPIASDVDCADGNGNGPAYVRGPVEVIGEDVYELDRDGDGIACEPKQ</sequence>
<proteinExistence type="predicted"/>
<dbReference type="Proteomes" id="UP000782610">
    <property type="component" value="Unassembled WGS sequence"/>
</dbReference>
<feature type="chain" id="PRO_5037311629" evidence="2">
    <location>
        <begin position="26"/>
        <end position="100"/>
    </location>
</feature>
<feature type="signal peptide" evidence="2">
    <location>
        <begin position="1"/>
        <end position="25"/>
    </location>
</feature>
<evidence type="ECO:0000313" key="3">
    <source>
        <dbReference type="EMBL" id="MBI4922524.1"/>
    </source>
</evidence>
<comment type="caution">
    <text evidence="3">The sequence shown here is derived from an EMBL/GenBank/DDBJ whole genome shotgun (WGS) entry which is preliminary data.</text>
</comment>
<accession>A0A933L1I0</accession>
<evidence type="ECO:0000256" key="1">
    <source>
        <dbReference type="SAM" id="MobiDB-lite"/>
    </source>
</evidence>
<evidence type="ECO:0000256" key="2">
    <source>
        <dbReference type="SAM" id="SignalP"/>
    </source>
</evidence>
<organism evidence="3 4">
    <name type="scientific">Devosia nanyangense</name>
    <dbReference type="NCBI Taxonomy" id="1228055"/>
    <lineage>
        <taxon>Bacteria</taxon>
        <taxon>Pseudomonadati</taxon>
        <taxon>Pseudomonadota</taxon>
        <taxon>Alphaproteobacteria</taxon>
        <taxon>Hyphomicrobiales</taxon>
        <taxon>Devosiaceae</taxon>
        <taxon>Devosia</taxon>
    </lineage>
</organism>